<reference evidence="1 2" key="1">
    <citation type="journal article" date="2020" name="Nature">
        <title>Six reference-quality genomes reveal evolution of bat adaptations.</title>
        <authorList>
            <person name="Jebb D."/>
            <person name="Huang Z."/>
            <person name="Pippel M."/>
            <person name="Hughes G.M."/>
            <person name="Lavrichenko K."/>
            <person name="Devanna P."/>
            <person name="Winkler S."/>
            <person name="Jermiin L.S."/>
            <person name="Skirmuntt E.C."/>
            <person name="Katzourakis A."/>
            <person name="Burkitt-Gray L."/>
            <person name="Ray D.A."/>
            <person name="Sullivan K.A.M."/>
            <person name="Roscito J.G."/>
            <person name="Kirilenko B.M."/>
            <person name="Davalos L.M."/>
            <person name="Corthals A.P."/>
            <person name="Power M.L."/>
            <person name="Jones G."/>
            <person name="Ransome R.D."/>
            <person name="Dechmann D.K.N."/>
            <person name="Locatelli A.G."/>
            <person name="Puechmaille S.J."/>
            <person name="Fedrigo O."/>
            <person name="Jarvis E.D."/>
            <person name="Hiller M."/>
            <person name="Vernes S.C."/>
            <person name="Myers E.W."/>
            <person name="Teeling E.C."/>
        </authorList>
    </citation>
    <scope>NUCLEOTIDE SEQUENCE [LARGE SCALE GENOMIC DNA]</scope>
    <source>
        <strain evidence="1">MPipKuh1</strain>
        <tissue evidence="1">Flight muscle</tissue>
    </source>
</reference>
<organism evidence="1 2">
    <name type="scientific">Pipistrellus kuhlii</name>
    <name type="common">Kuhl's pipistrelle</name>
    <dbReference type="NCBI Taxonomy" id="59472"/>
    <lineage>
        <taxon>Eukaryota</taxon>
        <taxon>Metazoa</taxon>
        <taxon>Chordata</taxon>
        <taxon>Craniata</taxon>
        <taxon>Vertebrata</taxon>
        <taxon>Euteleostomi</taxon>
        <taxon>Mammalia</taxon>
        <taxon>Eutheria</taxon>
        <taxon>Laurasiatheria</taxon>
        <taxon>Chiroptera</taxon>
        <taxon>Yangochiroptera</taxon>
        <taxon>Vespertilionidae</taxon>
        <taxon>Pipistrellus</taxon>
    </lineage>
</organism>
<proteinExistence type="predicted"/>
<accession>A0A7J7VUX7</accession>
<comment type="caution">
    <text evidence="1">The sequence shown here is derived from an EMBL/GenBank/DDBJ whole genome shotgun (WGS) entry which is preliminary data.</text>
</comment>
<keyword evidence="2" id="KW-1185">Reference proteome</keyword>
<protein>
    <submittedName>
        <fullName evidence="1">Uncharacterized protein</fullName>
    </submittedName>
</protein>
<evidence type="ECO:0000313" key="1">
    <source>
        <dbReference type="EMBL" id="KAF6328952.1"/>
    </source>
</evidence>
<dbReference type="AlphaFoldDB" id="A0A7J7VUX7"/>
<gene>
    <name evidence="1" type="ORF">mPipKuh1_008281</name>
</gene>
<dbReference type="Proteomes" id="UP000558488">
    <property type="component" value="Unassembled WGS sequence"/>
</dbReference>
<sequence>MLRVTGSHFPGSFSLPYTPFQNGESNAHILPGAQGLRPSLTLPALRLDRDGGGHEFGMIWPTLPYPWHSLVHADTSQEVLIIIQVSLYKRTGHFCNLPLPPTSKQALKKKGGWGEEKCAPH</sequence>
<name>A0A7J7VUX7_PIPKU</name>
<evidence type="ECO:0000313" key="2">
    <source>
        <dbReference type="Proteomes" id="UP000558488"/>
    </source>
</evidence>
<dbReference type="EMBL" id="JACAGB010000013">
    <property type="protein sequence ID" value="KAF6328952.1"/>
    <property type="molecule type" value="Genomic_DNA"/>
</dbReference>